<protein>
    <submittedName>
        <fullName evidence="1">Uncharacterized protein</fullName>
    </submittedName>
</protein>
<dbReference type="Proteomes" id="UP000191672">
    <property type="component" value="Unassembled WGS sequence"/>
</dbReference>
<dbReference type="STRING" id="416450.A0A1V6PE49"/>
<proteinExistence type="predicted"/>
<comment type="caution">
    <text evidence="1">The sequence shown here is derived from an EMBL/GenBank/DDBJ whole genome shotgun (WGS) entry which is preliminary data.</text>
</comment>
<gene>
    <name evidence="1" type="ORF">PENANT_c154G05707</name>
</gene>
<dbReference type="EMBL" id="MDYN01000154">
    <property type="protein sequence ID" value="OQD75281.1"/>
    <property type="molecule type" value="Genomic_DNA"/>
</dbReference>
<dbReference type="AlphaFoldDB" id="A0A1V6PE49"/>
<reference evidence="2" key="1">
    <citation type="journal article" date="2017" name="Nat. Microbiol.">
        <title>Global analysis of biosynthetic gene clusters reveals vast potential of secondary metabolite production in Penicillium species.</title>
        <authorList>
            <person name="Nielsen J.C."/>
            <person name="Grijseels S."/>
            <person name="Prigent S."/>
            <person name="Ji B."/>
            <person name="Dainat J."/>
            <person name="Nielsen K.F."/>
            <person name="Frisvad J.C."/>
            <person name="Workman M."/>
            <person name="Nielsen J."/>
        </authorList>
    </citation>
    <scope>NUCLEOTIDE SEQUENCE [LARGE SCALE GENOMIC DNA]</scope>
    <source>
        <strain evidence="2">IBT 31811</strain>
    </source>
</reference>
<evidence type="ECO:0000313" key="1">
    <source>
        <dbReference type="EMBL" id="OQD75281.1"/>
    </source>
</evidence>
<accession>A0A1V6PE49</accession>
<keyword evidence="2" id="KW-1185">Reference proteome</keyword>
<name>A0A1V6PE49_9EURO</name>
<organism evidence="1 2">
    <name type="scientific">Penicillium antarcticum</name>
    <dbReference type="NCBI Taxonomy" id="416450"/>
    <lineage>
        <taxon>Eukaryota</taxon>
        <taxon>Fungi</taxon>
        <taxon>Dikarya</taxon>
        <taxon>Ascomycota</taxon>
        <taxon>Pezizomycotina</taxon>
        <taxon>Eurotiomycetes</taxon>
        <taxon>Eurotiomycetidae</taxon>
        <taxon>Eurotiales</taxon>
        <taxon>Aspergillaceae</taxon>
        <taxon>Penicillium</taxon>
    </lineage>
</organism>
<sequence length="266" mass="29262">MSGLLFYLPHWKQLLASGSISKPPASLAPPVQTLLSPPYSSAGSQLNEMSEFGQNGSYNLILRSFCAHSRLDSDFDLNIHGIRRESSPISAPVLSLSADNEDVGLDLPNVAEAGAHKAQGPLSVECFLHCNHEDQSGFKWTGPHPLSTSTLADDLFLYISAFFPFDEVYWVEPLLTRLDQSTGKAVGEHLFFLPRVETTMGNLHWMREQMLDIISPAAFEATAPCLQLFLWPSTEPLPYSSHSTFSSLATLPMMPSLDPTFCVKSC</sequence>
<evidence type="ECO:0000313" key="2">
    <source>
        <dbReference type="Proteomes" id="UP000191672"/>
    </source>
</evidence>